<reference evidence="1 2" key="2">
    <citation type="submission" date="2016-08" db="EMBL/GenBank/DDBJ databases">
        <title>Orenia metallireducens sp. nov. strain Z6, a Novel Metal-reducing Firmicute from the Deep Subsurface.</title>
        <authorList>
            <person name="Maxim B.I."/>
            <person name="Kenneth K."/>
            <person name="Flynn T.M."/>
            <person name="Oloughlin E.J."/>
            <person name="Locke R.A."/>
            <person name="Weber J.R."/>
            <person name="Egan S.M."/>
            <person name="Mackie R.I."/>
            <person name="Cann I.K."/>
        </authorList>
    </citation>
    <scope>NUCLEOTIDE SEQUENCE [LARGE SCALE GENOMIC DNA]</scope>
    <source>
        <strain evidence="1 2">Z6</strain>
    </source>
</reference>
<comment type="caution">
    <text evidence="1">The sequence shown here is derived from an EMBL/GenBank/DDBJ whole genome shotgun (WGS) entry which is preliminary data.</text>
</comment>
<gene>
    <name evidence="1" type="ORF">U472_08360</name>
</gene>
<keyword evidence="2" id="KW-1185">Reference proteome</keyword>
<accession>A0A1C0A700</accession>
<proteinExistence type="predicted"/>
<protein>
    <submittedName>
        <fullName evidence="1">Uncharacterized protein</fullName>
    </submittedName>
</protein>
<dbReference type="EMBL" id="LWDV01000009">
    <property type="protein sequence ID" value="OCL26026.1"/>
    <property type="molecule type" value="Genomic_DNA"/>
</dbReference>
<sequence>MNLYGDREVLGDGQKLYHDRYHVYVNNDFVGNKILLTENDSISDVENYLRGVGFENFKADLEGDHYLIQSENQIDSAEMKNFLGIYLNIR</sequence>
<evidence type="ECO:0000313" key="2">
    <source>
        <dbReference type="Proteomes" id="UP000093514"/>
    </source>
</evidence>
<organism evidence="1 2">
    <name type="scientific">Orenia metallireducens</name>
    <dbReference type="NCBI Taxonomy" id="1413210"/>
    <lineage>
        <taxon>Bacteria</taxon>
        <taxon>Bacillati</taxon>
        <taxon>Bacillota</taxon>
        <taxon>Clostridia</taxon>
        <taxon>Halanaerobiales</taxon>
        <taxon>Halobacteroidaceae</taxon>
        <taxon>Orenia</taxon>
    </lineage>
</organism>
<dbReference type="OrthoDB" id="2934253at2"/>
<evidence type="ECO:0000313" key="1">
    <source>
        <dbReference type="EMBL" id="OCL26026.1"/>
    </source>
</evidence>
<dbReference type="AlphaFoldDB" id="A0A1C0A700"/>
<name>A0A1C0A700_9FIRM</name>
<dbReference type="Proteomes" id="UP000093514">
    <property type="component" value="Unassembled WGS sequence"/>
</dbReference>
<reference evidence="2" key="1">
    <citation type="submission" date="2016-07" db="EMBL/GenBank/DDBJ databases">
        <authorList>
            <person name="Florea S."/>
            <person name="Webb J.S."/>
            <person name="Jaromczyk J."/>
            <person name="Schardl C.L."/>
        </authorList>
    </citation>
    <scope>NUCLEOTIDE SEQUENCE [LARGE SCALE GENOMIC DNA]</scope>
    <source>
        <strain evidence="2">Z6</strain>
    </source>
</reference>